<reference evidence="6" key="1">
    <citation type="journal article" date="2019" name="Int. J. Syst. Evol. Microbiol.">
        <title>The Global Catalogue of Microorganisms (GCM) 10K type strain sequencing project: providing services to taxonomists for standard genome sequencing and annotation.</title>
        <authorList>
            <consortium name="The Broad Institute Genomics Platform"/>
            <consortium name="The Broad Institute Genome Sequencing Center for Infectious Disease"/>
            <person name="Wu L."/>
            <person name="Ma J."/>
        </authorList>
    </citation>
    <scope>NUCLEOTIDE SEQUENCE [LARGE SCALE GENOMIC DNA]</scope>
    <source>
        <strain evidence="6">CCUG 71848</strain>
    </source>
</reference>
<dbReference type="InterPro" id="IPR009057">
    <property type="entry name" value="Homeodomain-like_sf"/>
</dbReference>
<feature type="domain" description="HTH araC/xylS-type" evidence="4">
    <location>
        <begin position="186"/>
        <end position="284"/>
    </location>
</feature>
<keyword evidence="1" id="KW-0805">Transcription regulation</keyword>
<evidence type="ECO:0000256" key="3">
    <source>
        <dbReference type="ARBA" id="ARBA00023163"/>
    </source>
</evidence>
<evidence type="ECO:0000256" key="2">
    <source>
        <dbReference type="ARBA" id="ARBA00023125"/>
    </source>
</evidence>
<dbReference type="SMART" id="SM00342">
    <property type="entry name" value="HTH_ARAC"/>
    <property type="match status" value="1"/>
</dbReference>
<dbReference type="PANTHER" id="PTHR43280:SF2">
    <property type="entry name" value="HTH-TYPE TRANSCRIPTIONAL REGULATOR EXSA"/>
    <property type="match status" value="1"/>
</dbReference>
<accession>A0ABW3PNQ1</accession>
<protein>
    <submittedName>
        <fullName evidence="5">AraC family transcriptional regulator</fullName>
    </submittedName>
</protein>
<dbReference type="Pfam" id="PF02311">
    <property type="entry name" value="AraC_binding"/>
    <property type="match status" value="1"/>
</dbReference>
<dbReference type="InterPro" id="IPR018062">
    <property type="entry name" value="HTH_AraC-typ_CS"/>
</dbReference>
<sequence>MEDKYISISCIPLPTFIQGGYAFFDEGENHPNRNDLQYFVLMIIVKGQLFIAEDGHQYTLNPGDIFILLPHHHHYSWKPVEQSTEYYWLHFSVAGKWTQENKPVDVSSKVDIPTLHYFTPTVTLYLKKNRHITDEVPAFKLINRIFKNSAKQNNVGFWQAQQQFIDLLQIFQEKTKNESTSTQLAERIERFLRDHFDEKITNATLSREFHVHPNSIALSMKKTFGMTPTTFLTKYRLEEAAKHLLTTDEPINQIARNVGYNNIYYFSTIFKQHYAMTPTAYREKFKH</sequence>
<evidence type="ECO:0000256" key="1">
    <source>
        <dbReference type="ARBA" id="ARBA00023015"/>
    </source>
</evidence>
<proteinExistence type="predicted"/>
<evidence type="ECO:0000259" key="4">
    <source>
        <dbReference type="PROSITE" id="PS01124"/>
    </source>
</evidence>
<keyword evidence="2" id="KW-0238">DNA-binding</keyword>
<keyword evidence="3" id="KW-0804">Transcription</keyword>
<dbReference type="InterPro" id="IPR018060">
    <property type="entry name" value="HTH_AraC"/>
</dbReference>
<comment type="caution">
    <text evidence="5">The sequence shown here is derived from an EMBL/GenBank/DDBJ whole genome shotgun (WGS) entry which is preliminary data.</text>
</comment>
<dbReference type="Gene3D" id="1.10.10.60">
    <property type="entry name" value="Homeodomain-like"/>
    <property type="match status" value="2"/>
</dbReference>
<dbReference type="EMBL" id="JBHTLH010000042">
    <property type="protein sequence ID" value="MFD1126208.1"/>
    <property type="molecule type" value="Genomic_DNA"/>
</dbReference>
<dbReference type="RefSeq" id="WP_121978597.1">
    <property type="nucleotide sequence ID" value="NZ_JBHTLH010000042.1"/>
</dbReference>
<dbReference type="InterPro" id="IPR020449">
    <property type="entry name" value="Tscrpt_reg_AraC-type_HTH"/>
</dbReference>
<dbReference type="PROSITE" id="PS01124">
    <property type="entry name" value="HTH_ARAC_FAMILY_2"/>
    <property type="match status" value="1"/>
</dbReference>
<evidence type="ECO:0000313" key="6">
    <source>
        <dbReference type="Proteomes" id="UP001597156"/>
    </source>
</evidence>
<dbReference type="SUPFAM" id="SSF46689">
    <property type="entry name" value="Homeodomain-like"/>
    <property type="match status" value="1"/>
</dbReference>
<dbReference type="PANTHER" id="PTHR43280">
    <property type="entry name" value="ARAC-FAMILY TRANSCRIPTIONAL REGULATOR"/>
    <property type="match status" value="1"/>
</dbReference>
<dbReference type="InterPro" id="IPR003313">
    <property type="entry name" value="AraC-bd"/>
</dbReference>
<dbReference type="SUPFAM" id="SSF51215">
    <property type="entry name" value="Regulatory protein AraC"/>
    <property type="match status" value="1"/>
</dbReference>
<dbReference type="Proteomes" id="UP001597156">
    <property type="component" value="Unassembled WGS sequence"/>
</dbReference>
<dbReference type="PROSITE" id="PS00041">
    <property type="entry name" value="HTH_ARAC_FAMILY_1"/>
    <property type="match status" value="1"/>
</dbReference>
<gene>
    <name evidence="5" type="ORF">ACFQ22_12680</name>
</gene>
<dbReference type="InterPro" id="IPR037923">
    <property type="entry name" value="HTH-like"/>
</dbReference>
<dbReference type="PRINTS" id="PR00032">
    <property type="entry name" value="HTHARAC"/>
</dbReference>
<organism evidence="5 6">
    <name type="scientific">Lentilactobacillus raoultii</name>
    <dbReference type="NCBI Taxonomy" id="1987503"/>
    <lineage>
        <taxon>Bacteria</taxon>
        <taxon>Bacillati</taxon>
        <taxon>Bacillota</taxon>
        <taxon>Bacilli</taxon>
        <taxon>Lactobacillales</taxon>
        <taxon>Lactobacillaceae</taxon>
        <taxon>Lentilactobacillus</taxon>
    </lineage>
</organism>
<evidence type="ECO:0000313" key="5">
    <source>
        <dbReference type="EMBL" id="MFD1126208.1"/>
    </source>
</evidence>
<dbReference type="Gene3D" id="2.60.120.280">
    <property type="entry name" value="Regulatory protein AraC"/>
    <property type="match status" value="1"/>
</dbReference>
<keyword evidence="6" id="KW-1185">Reference proteome</keyword>
<name>A0ABW3PNQ1_9LACO</name>
<dbReference type="Pfam" id="PF12833">
    <property type="entry name" value="HTH_18"/>
    <property type="match status" value="1"/>
</dbReference>